<organism evidence="15 16">
    <name type="scientific">Pseudoalteromonas spongiae</name>
    <dbReference type="NCBI Taxonomy" id="298657"/>
    <lineage>
        <taxon>Bacteria</taxon>
        <taxon>Pseudomonadati</taxon>
        <taxon>Pseudomonadota</taxon>
        <taxon>Gammaproteobacteria</taxon>
        <taxon>Alteromonadales</taxon>
        <taxon>Pseudoalteromonadaceae</taxon>
        <taxon>Pseudoalteromonas</taxon>
    </lineage>
</organism>
<dbReference type="PRINTS" id="PR01032">
    <property type="entry name" value="PHAGEIV"/>
</dbReference>
<evidence type="ECO:0000256" key="8">
    <source>
        <dbReference type="ARBA" id="ARBA00023136"/>
    </source>
</evidence>
<keyword evidence="7" id="KW-0653">Protein transport</keyword>
<dbReference type="Pfam" id="PF03958">
    <property type="entry name" value="Secretin_N"/>
    <property type="match status" value="3"/>
</dbReference>
<dbReference type="Proteomes" id="UP001382455">
    <property type="component" value="Unassembled WGS sequence"/>
</dbReference>
<dbReference type="RefSeq" id="WP_336434323.1">
    <property type="nucleotide sequence ID" value="NZ_JBAWKS010000001.1"/>
</dbReference>
<dbReference type="NCBIfam" id="TIGR02517">
    <property type="entry name" value="type_II_gspD"/>
    <property type="match status" value="1"/>
</dbReference>
<dbReference type="InterPro" id="IPR005644">
    <property type="entry name" value="NolW-like"/>
</dbReference>
<keyword evidence="6" id="KW-0732">Signal</keyword>
<evidence type="ECO:0000259" key="13">
    <source>
        <dbReference type="Pfam" id="PF03958"/>
    </source>
</evidence>
<evidence type="ECO:0000256" key="6">
    <source>
        <dbReference type="ARBA" id="ARBA00022729"/>
    </source>
</evidence>
<dbReference type="InterPro" id="IPR049371">
    <property type="entry name" value="GspD-like_N0"/>
</dbReference>
<dbReference type="InterPro" id="IPR013356">
    <property type="entry name" value="T2SS_GspD"/>
</dbReference>
<evidence type="ECO:0000313" key="16">
    <source>
        <dbReference type="Proteomes" id="UP001382455"/>
    </source>
</evidence>
<accession>A0ABU8EN74</accession>
<evidence type="ECO:0000313" key="15">
    <source>
        <dbReference type="EMBL" id="MEI4548332.1"/>
    </source>
</evidence>
<evidence type="ECO:0000256" key="3">
    <source>
        <dbReference type="ARBA" id="ARBA00022448"/>
    </source>
</evidence>
<evidence type="ECO:0000256" key="1">
    <source>
        <dbReference type="ARBA" id="ARBA00004442"/>
    </source>
</evidence>
<protein>
    <submittedName>
        <fullName evidence="15">Type II secretion system secretin GspD</fullName>
    </submittedName>
</protein>
<evidence type="ECO:0000259" key="14">
    <source>
        <dbReference type="Pfam" id="PF21305"/>
    </source>
</evidence>
<feature type="domain" description="NolW-like" evidence="13">
    <location>
        <begin position="200"/>
        <end position="268"/>
    </location>
</feature>
<gene>
    <name evidence="15" type="primary">gspD</name>
    <name evidence="15" type="ORF">WAE96_01255</name>
</gene>
<evidence type="ECO:0000256" key="7">
    <source>
        <dbReference type="ARBA" id="ARBA00022927"/>
    </source>
</evidence>
<feature type="domain" description="Type II/III secretion system secretin-like" evidence="12">
    <location>
        <begin position="461"/>
        <end position="622"/>
    </location>
</feature>
<dbReference type="PANTHER" id="PTHR30332:SF24">
    <property type="entry name" value="SECRETIN GSPD-RELATED"/>
    <property type="match status" value="1"/>
</dbReference>
<evidence type="ECO:0000259" key="12">
    <source>
        <dbReference type="Pfam" id="PF00263"/>
    </source>
</evidence>
<dbReference type="InterPro" id="IPR001775">
    <property type="entry name" value="GspD/PilQ"/>
</dbReference>
<keyword evidence="9" id="KW-0998">Cell outer membrane</keyword>
<comment type="caution">
    <text evidence="15">The sequence shown here is derived from an EMBL/GenBank/DDBJ whole genome shotgun (WGS) entry which is preliminary data.</text>
</comment>
<feature type="compositionally biased region" description="Polar residues" evidence="11">
    <location>
        <begin position="307"/>
        <end position="318"/>
    </location>
</feature>
<proteinExistence type="inferred from homology"/>
<keyword evidence="3 10" id="KW-0813">Transport</keyword>
<dbReference type="InterPro" id="IPR004846">
    <property type="entry name" value="T2SS/T3SS_dom"/>
</dbReference>
<feature type="domain" description="NolW-like" evidence="13">
    <location>
        <begin position="134"/>
        <end position="197"/>
    </location>
</feature>
<name>A0ABU8EN74_9GAMM</name>
<evidence type="ECO:0000256" key="9">
    <source>
        <dbReference type="ARBA" id="ARBA00023237"/>
    </source>
</evidence>
<keyword evidence="5" id="KW-0812">Transmembrane</keyword>
<comment type="subcellular location">
    <subcellularLocation>
        <location evidence="1 10">Cell outer membrane</location>
    </subcellularLocation>
</comment>
<dbReference type="Pfam" id="PF00263">
    <property type="entry name" value="Secretin"/>
    <property type="match status" value="1"/>
</dbReference>
<feature type="region of interest" description="Disordered" evidence="11">
    <location>
        <begin position="301"/>
        <end position="320"/>
    </location>
</feature>
<sequence length="689" mass="74893">MKSVLNLSKVYKGLRKYAALLVAVGVSYSALAVEYSPSFKNTEITEFINVVGKDLKKTIIINPNVRGKINVRSYEAMDEELYYEFFLNVLEVYGYTAIEMETGFIKIDKSADGRKKNVPVLDDDEEVTGDMMITRVVRVKNVSVQELGPVVRQFSDQKGGSHVAQYTASNVMMLTGHAATVNRLVQVIKQVDRAGDQSVDIVKLSYATASDVVSVVETIYKPASGGKNNIPAFLIPKVVADERTNSVIVSGEGEARDRAITLIKRLDNELETQGNTKVFYLSYAKAEDLVKVLQGVSKSINDEKNQGKTSGRSANKDQISIEAHEDTNSVVITANPDVMRSLEKVIKDLDVRRAQVLVEAIIVEVLEGDGVNFGLQWISEQGGMVQFNNGSSAPIGSIAAAAELARDKTVKKNVIGSETGTGTQYDETVEGNLEPLAGLLSSISGLAVGIAKNDWAAIVQAVSSDTNSNILATPSVTTMDNEEASMLVGQEVPILTGSTSSSNNTNPFQTVERKEVGVKLKVTPQINEGTAVQLKIEQEVSSVSGATAVDISINKRSISNTVLADDGSMVILGGLIDENVQESVQKVPLLGDIPVLGHLFKSTSSTKQKRNLLVFIRPTILRDSVSMNKLSHGKYNFIRGEQVKRKDDGINLMPNEVPPVLPEWNDALVLPPTYQEFLHGENKKNQQDD</sequence>
<evidence type="ECO:0000256" key="5">
    <source>
        <dbReference type="ARBA" id="ARBA00022692"/>
    </source>
</evidence>
<dbReference type="InterPro" id="IPR050810">
    <property type="entry name" value="Bact_Secretion_Sys_Channel"/>
</dbReference>
<dbReference type="PANTHER" id="PTHR30332">
    <property type="entry name" value="PROBABLE GENERAL SECRETION PATHWAY PROTEIN D"/>
    <property type="match status" value="1"/>
</dbReference>
<dbReference type="InterPro" id="IPR038591">
    <property type="entry name" value="NolW-like_sf"/>
</dbReference>
<dbReference type="Pfam" id="PF21305">
    <property type="entry name" value="type_II_gspD_N0"/>
    <property type="match status" value="1"/>
</dbReference>
<evidence type="ECO:0000256" key="4">
    <source>
        <dbReference type="ARBA" id="ARBA00022452"/>
    </source>
</evidence>
<dbReference type="EMBL" id="JBAWKS010000001">
    <property type="protein sequence ID" value="MEI4548332.1"/>
    <property type="molecule type" value="Genomic_DNA"/>
</dbReference>
<feature type="domain" description="GspD-like N0" evidence="14">
    <location>
        <begin position="38"/>
        <end position="107"/>
    </location>
</feature>
<keyword evidence="4" id="KW-1134">Transmembrane beta strand</keyword>
<keyword evidence="16" id="KW-1185">Reference proteome</keyword>
<reference evidence="15 16" key="1">
    <citation type="submission" date="2023-12" db="EMBL/GenBank/DDBJ databases">
        <title>Friends and Foes: Symbiotic and Algicidal bacterial influence on Karenia brevis blooms.</title>
        <authorList>
            <person name="Fei C."/>
            <person name="Mohamed A.R."/>
            <person name="Booker A."/>
            <person name="Arshad M."/>
            <person name="Klass S."/>
            <person name="Ahn S."/>
            <person name="Gilbert P.M."/>
            <person name="Heil C.A."/>
            <person name="Martinez J.M."/>
            <person name="Amin S.A."/>
        </authorList>
    </citation>
    <scope>NUCLEOTIDE SEQUENCE [LARGE SCALE GENOMIC DNA]</scope>
    <source>
        <strain evidence="15 16">CE15</strain>
    </source>
</reference>
<evidence type="ECO:0000256" key="11">
    <source>
        <dbReference type="SAM" id="MobiDB-lite"/>
    </source>
</evidence>
<keyword evidence="8" id="KW-0472">Membrane</keyword>
<comment type="similarity">
    <text evidence="2">Belongs to the bacterial secretin family. GSP D subfamily.</text>
</comment>
<dbReference type="Gene3D" id="3.30.1370.120">
    <property type="match status" value="3"/>
</dbReference>
<feature type="domain" description="NolW-like" evidence="13">
    <location>
        <begin position="276"/>
        <end position="355"/>
    </location>
</feature>
<evidence type="ECO:0000256" key="2">
    <source>
        <dbReference type="ARBA" id="ARBA00006980"/>
    </source>
</evidence>
<evidence type="ECO:0000256" key="10">
    <source>
        <dbReference type="RuleBase" id="RU004004"/>
    </source>
</evidence>
<dbReference type="PRINTS" id="PR00811">
    <property type="entry name" value="BCTERIALGSPD"/>
</dbReference>